<proteinExistence type="predicted"/>
<dbReference type="PANTHER" id="PTHR35810:SF1">
    <property type="entry name" value="CYTOPLASMIC PROTEIN"/>
    <property type="match status" value="1"/>
</dbReference>
<sequence>MTENQIEIYQSGDGQTLVEVKFEHDTIWLNQKQMAELFGKDTDTIGLHIRNIFKEKELEKKSTTEDFSVVQMEGKRRIRRNSNLLTFGQPAL</sequence>
<organism evidence="1 2">
    <name type="scientific">Parapedobacter deserti</name>
    <dbReference type="NCBI Taxonomy" id="1912957"/>
    <lineage>
        <taxon>Bacteria</taxon>
        <taxon>Pseudomonadati</taxon>
        <taxon>Bacteroidota</taxon>
        <taxon>Sphingobacteriia</taxon>
        <taxon>Sphingobacteriales</taxon>
        <taxon>Sphingobacteriaceae</taxon>
        <taxon>Parapedobacter</taxon>
    </lineage>
</organism>
<protein>
    <recommendedName>
        <fullName evidence="3">Virulence protein RhuM family protein</fullName>
    </recommendedName>
</protein>
<dbReference type="Proteomes" id="UP001595526">
    <property type="component" value="Unassembled WGS sequence"/>
</dbReference>
<dbReference type="EMBL" id="JBHRTA010000051">
    <property type="protein sequence ID" value="MFC3199503.1"/>
    <property type="molecule type" value="Genomic_DNA"/>
</dbReference>
<evidence type="ECO:0000313" key="2">
    <source>
        <dbReference type="Proteomes" id="UP001595526"/>
    </source>
</evidence>
<comment type="caution">
    <text evidence="1">The sequence shown here is derived from an EMBL/GenBank/DDBJ whole genome shotgun (WGS) entry which is preliminary data.</text>
</comment>
<dbReference type="PANTHER" id="PTHR35810">
    <property type="entry name" value="CYTOPLASMIC PROTEIN-RELATED"/>
    <property type="match status" value="1"/>
</dbReference>
<accession>A0ABV7JN45</accession>
<gene>
    <name evidence="1" type="ORF">ACFOET_17910</name>
</gene>
<evidence type="ECO:0000313" key="1">
    <source>
        <dbReference type="EMBL" id="MFC3199503.1"/>
    </source>
</evidence>
<name>A0ABV7JN45_9SPHI</name>
<evidence type="ECO:0008006" key="3">
    <source>
        <dbReference type="Google" id="ProtNLM"/>
    </source>
</evidence>
<reference evidence="2" key="1">
    <citation type="journal article" date="2019" name="Int. J. Syst. Evol. Microbiol.">
        <title>The Global Catalogue of Microorganisms (GCM) 10K type strain sequencing project: providing services to taxonomists for standard genome sequencing and annotation.</title>
        <authorList>
            <consortium name="The Broad Institute Genomics Platform"/>
            <consortium name="The Broad Institute Genome Sequencing Center for Infectious Disease"/>
            <person name="Wu L."/>
            <person name="Ma J."/>
        </authorList>
    </citation>
    <scope>NUCLEOTIDE SEQUENCE [LARGE SCALE GENOMIC DNA]</scope>
    <source>
        <strain evidence="2">KCTC 52416</strain>
    </source>
</reference>
<keyword evidence="2" id="KW-1185">Reference proteome</keyword>